<evidence type="ECO:0000256" key="1">
    <source>
        <dbReference type="ARBA" id="ARBA00010879"/>
    </source>
</evidence>
<dbReference type="InterPro" id="IPR050951">
    <property type="entry name" value="Retrovirus_Pol_polyprotein"/>
</dbReference>
<evidence type="ECO:0000256" key="8">
    <source>
        <dbReference type="ARBA" id="ARBA00022759"/>
    </source>
</evidence>
<feature type="domain" description="Reverse transcriptase" evidence="17">
    <location>
        <begin position="743"/>
        <end position="922"/>
    </location>
</feature>
<comment type="similarity">
    <text evidence="1">Belongs to the beta type-B retroviral polymerase family. HERV class-II K(HML-2) pol subfamily.</text>
</comment>
<dbReference type="Gene3D" id="3.30.70.270">
    <property type="match status" value="2"/>
</dbReference>
<dbReference type="GO" id="GO:0003964">
    <property type="term" value="F:RNA-directed DNA polymerase activity"/>
    <property type="evidence" value="ECO:0007669"/>
    <property type="project" value="UniProtKB-KW"/>
</dbReference>
<dbReference type="Pfam" id="PF17921">
    <property type="entry name" value="Integrase_H2C2"/>
    <property type="match status" value="1"/>
</dbReference>
<dbReference type="Gene3D" id="3.30.420.10">
    <property type="entry name" value="Ribonuclease H-like superfamily/Ribonuclease H"/>
    <property type="match status" value="1"/>
</dbReference>
<dbReference type="Gene3D" id="1.10.340.70">
    <property type="match status" value="1"/>
</dbReference>
<reference evidence="19" key="2">
    <citation type="submission" date="2025-08" db="UniProtKB">
        <authorList>
            <consortium name="Ensembl"/>
        </authorList>
    </citation>
    <scope>IDENTIFICATION</scope>
    <source>
        <strain evidence="19">Hd-rR</strain>
    </source>
</reference>
<dbReference type="GO" id="GO:0006508">
    <property type="term" value="P:proteolysis"/>
    <property type="evidence" value="ECO:0007669"/>
    <property type="project" value="UniProtKB-KW"/>
</dbReference>
<dbReference type="SUPFAM" id="SSF57756">
    <property type="entry name" value="Retrovirus zinc finger-like domains"/>
    <property type="match status" value="1"/>
</dbReference>
<dbReference type="InParanoid" id="A0A3B3HRH1"/>
<dbReference type="Gene3D" id="3.10.10.10">
    <property type="entry name" value="HIV Type 1 Reverse Transcriptase, subunit A, domain 1"/>
    <property type="match status" value="1"/>
</dbReference>
<dbReference type="InterPro" id="IPR043502">
    <property type="entry name" value="DNA/RNA_pol_sf"/>
</dbReference>
<dbReference type="GeneTree" id="ENSGT01100000263500"/>
<keyword evidence="4" id="KW-0808">Transferase</keyword>
<dbReference type="InterPro" id="IPR048270">
    <property type="entry name" value="PNMA_C"/>
</dbReference>
<name>A0A3B3HRH1_ORYLA</name>
<dbReference type="Gene3D" id="4.10.60.10">
    <property type="entry name" value="Zinc finger, CCHC-type"/>
    <property type="match status" value="1"/>
</dbReference>
<dbReference type="InterPro" id="IPR000477">
    <property type="entry name" value="RT_dom"/>
</dbReference>
<dbReference type="CDD" id="cd01647">
    <property type="entry name" value="RT_LTR"/>
    <property type="match status" value="1"/>
</dbReference>
<dbReference type="GO" id="GO:0004190">
    <property type="term" value="F:aspartic-type endopeptidase activity"/>
    <property type="evidence" value="ECO:0007669"/>
    <property type="project" value="UniProtKB-KW"/>
</dbReference>
<feature type="region of interest" description="Disordered" evidence="15">
    <location>
        <begin position="1688"/>
        <end position="1733"/>
    </location>
</feature>
<evidence type="ECO:0000259" key="18">
    <source>
        <dbReference type="PROSITE" id="PS50994"/>
    </source>
</evidence>
<evidence type="ECO:0000259" key="17">
    <source>
        <dbReference type="PROSITE" id="PS50878"/>
    </source>
</evidence>
<dbReference type="InterPro" id="IPR001584">
    <property type="entry name" value="Integrase_cat-core"/>
</dbReference>
<keyword evidence="5" id="KW-0548">Nucleotidyltransferase</keyword>
<dbReference type="InterPro" id="IPR036875">
    <property type="entry name" value="Znf_CCHC_sf"/>
</dbReference>
<feature type="domain" description="CCHC-type" evidence="16">
    <location>
        <begin position="316"/>
        <end position="329"/>
    </location>
</feature>
<evidence type="ECO:0000256" key="10">
    <source>
        <dbReference type="ARBA" id="ARBA00022918"/>
    </source>
</evidence>
<evidence type="ECO:0000256" key="3">
    <source>
        <dbReference type="ARBA" id="ARBA00022670"/>
    </source>
</evidence>
<evidence type="ECO:0000256" key="7">
    <source>
        <dbReference type="ARBA" id="ARBA00022750"/>
    </source>
</evidence>
<dbReference type="SMART" id="SM00343">
    <property type="entry name" value="ZnF_C2HC"/>
    <property type="match status" value="1"/>
</dbReference>
<evidence type="ECO:0000256" key="11">
    <source>
        <dbReference type="ARBA" id="ARBA00023125"/>
    </source>
</evidence>
<dbReference type="Pfam" id="PF00098">
    <property type="entry name" value="zf-CCHC"/>
    <property type="match status" value="1"/>
</dbReference>
<dbReference type="InterPro" id="IPR041588">
    <property type="entry name" value="Integrase_H2C2"/>
</dbReference>
<dbReference type="InterPro" id="IPR012337">
    <property type="entry name" value="RNaseH-like_sf"/>
</dbReference>
<dbReference type="SUPFAM" id="SSF56672">
    <property type="entry name" value="DNA/RNA polymerases"/>
    <property type="match status" value="1"/>
</dbReference>
<dbReference type="FunFam" id="3.30.70.270:FF:000020">
    <property type="entry name" value="Transposon Tf2-6 polyprotein-like Protein"/>
    <property type="match status" value="1"/>
</dbReference>
<evidence type="ECO:0000256" key="13">
    <source>
        <dbReference type="ARBA" id="ARBA00039658"/>
    </source>
</evidence>
<dbReference type="GO" id="GO:0003677">
    <property type="term" value="F:DNA binding"/>
    <property type="evidence" value="ECO:0007669"/>
    <property type="project" value="UniProtKB-KW"/>
</dbReference>
<dbReference type="Gene3D" id="3.10.20.370">
    <property type="match status" value="1"/>
</dbReference>
<evidence type="ECO:0000256" key="15">
    <source>
        <dbReference type="SAM" id="MobiDB-lite"/>
    </source>
</evidence>
<evidence type="ECO:0000256" key="6">
    <source>
        <dbReference type="ARBA" id="ARBA00022722"/>
    </source>
</evidence>
<dbReference type="PROSITE" id="PS50158">
    <property type="entry name" value="ZF_CCHC"/>
    <property type="match status" value="1"/>
</dbReference>
<dbReference type="EC" id="3.1.26.4" evidence="2"/>
<dbReference type="Ensembl" id="ENSORLT00000045141.1">
    <property type="protein sequence ID" value="ENSORLP00000034340.1"/>
    <property type="gene ID" value="ENSORLG00000029628.1"/>
</dbReference>
<dbReference type="FunFam" id="3.10.10.10:FF:000007">
    <property type="entry name" value="Retrovirus-related Pol polyprotein from transposon 17.6-like Protein"/>
    <property type="match status" value="1"/>
</dbReference>
<dbReference type="GO" id="GO:0008270">
    <property type="term" value="F:zinc ion binding"/>
    <property type="evidence" value="ECO:0007669"/>
    <property type="project" value="UniProtKB-KW"/>
</dbReference>
<dbReference type="Pfam" id="PF17919">
    <property type="entry name" value="RT_RNaseH_2"/>
    <property type="match status" value="1"/>
</dbReference>
<dbReference type="InterPro" id="IPR036397">
    <property type="entry name" value="RNaseH_sf"/>
</dbReference>
<dbReference type="Pfam" id="PF14893">
    <property type="entry name" value="PNMA"/>
    <property type="match status" value="1"/>
</dbReference>
<keyword evidence="9" id="KW-0378">Hydrolase</keyword>
<dbReference type="InterPro" id="IPR021109">
    <property type="entry name" value="Peptidase_aspartic_dom_sf"/>
</dbReference>
<keyword evidence="11" id="KW-0238">DNA-binding</keyword>
<feature type="compositionally biased region" description="Basic and acidic residues" evidence="15">
    <location>
        <begin position="1708"/>
        <end position="1717"/>
    </location>
</feature>
<dbReference type="InterPro" id="IPR001878">
    <property type="entry name" value="Znf_CCHC"/>
</dbReference>
<organism evidence="19 20">
    <name type="scientific">Oryzias latipes</name>
    <name type="common">Japanese rice fish</name>
    <name type="synonym">Japanese killifish</name>
    <dbReference type="NCBI Taxonomy" id="8090"/>
    <lineage>
        <taxon>Eukaryota</taxon>
        <taxon>Metazoa</taxon>
        <taxon>Chordata</taxon>
        <taxon>Craniata</taxon>
        <taxon>Vertebrata</taxon>
        <taxon>Euteleostomi</taxon>
        <taxon>Actinopterygii</taxon>
        <taxon>Neopterygii</taxon>
        <taxon>Teleostei</taxon>
        <taxon>Neoteleostei</taxon>
        <taxon>Acanthomorphata</taxon>
        <taxon>Ovalentaria</taxon>
        <taxon>Atherinomorphae</taxon>
        <taxon>Beloniformes</taxon>
        <taxon>Adrianichthyidae</taxon>
        <taxon>Oryziinae</taxon>
        <taxon>Oryzias</taxon>
    </lineage>
</organism>
<evidence type="ECO:0000256" key="9">
    <source>
        <dbReference type="ARBA" id="ARBA00022801"/>
    </source>
</evidence>
<keyword evidence="7" id="KW-0064">Aspartyl protease</keyword>
<dbReference type="PANTHER" id="PTHR37984:SF5">
    <property type="entry name" value="PROTEIN NYNRIN-LIKE"/>
    <property type="match status" value="1"/>
</dbReference>
<keyword evidence="14" id="KW-0479">Metal-binding</keyword>
<dbReference type="SUPFAM" id="SSF53098">
    <property type="entry name" value="Ribonuclease H-like"/>
    <property type="match status" value="1"/>
</dbReference>
<keyword evidence="20" id="KW-1185">Reference proteome</keyword>
<keyword evidence="8" id="KW-0255">Endonuclease</keyword>
<evidence type="ECO:0000256" key="2">
    <source>
        <dbReference type="ARBA" id="ARBA00012180"/>
    </source>
</evidence>
<dbReference type="FunFam" id="3.10.20.370:FF:000001">
    <property type="entry name" value="Retrovirus-related Pol polyprotein from transposon 17.6-like protein"/>
    <property type="match status" value="1"/>
</dbReference>
<dbReference type="Bgee" id="ENSORLG00000029628">
    <property type="expression patterns" value="Expressed in testis"/>
</dbReference>
<dbReference type="Pfam" id="PF00078">
    <property type="entry name" value="RVT_1"/>
    <property type="match status" value="1"/>
</dbReference>
<dbReference type="FunFam" id="3.30.420.10:FF:000032">
    <property type="entry name" value="Retrovirus-related Pol polyprotein from transposon 297-like Protein"/>
    <property type="match status" value="1"/>
</dbReference>
<dbReference type="CDD" id="cd09274">
    <property type="entry name" value="RNase_HI_RT_Ty3"/>
    <property type="match status" value="1"/>
</dbReference>
<keyword evidence="14" id="KW-0862">Zinc</keyword>
<keyword evidence="3" id="KW-0645">Protease</keyword>
<dbReference type="PANTHER" id="PTHR37984">
    <property type="entry name" value="PROTEIN CBG26694"/>
    <property type="match status" value="1"/>
</dbReference>
<evidence type="ECO:0000313" key="20">
    <source>
        <dbReference type="Proteomes" id="UP000001038"/>
    </source>
</evidence>
<reference evidence="19 20" key="1">
    <citation type="journal article" date="2007" name="Nature">
        <title>The medaka draft genome and insights into vertebrate genome evolution.</title>
        <authorList>
            <person name="Kasahara M."/>
            <person name="Naruse K."/>
            <person name="Sasaki S."/>
            <person name="Nakatani Y."/>
            <person name="Qu W."/>
            <person name="Ahsan B."/>
            <person name="Yamada T."/>
            <person name="Nagayasu Y."/>
            <person name="Doi K."/>
            <person name="Kasai Y."/>
            <person name="Jindo T."/>
            <person name="Kobayashi D."/>
            <person name="Shimada A."/>
            <person name="Toyoda A."/>
            <person name="Kuroki Y."/>
            <person name="Fujiyama A."/>
            <person name="Sasaki T."/>
            <person name="Shimizu A."/>
            <person name="Asakawa S."/>
            <person name="Shimizu N."/>
            <person name="Hashimoto S."/>
            <person name="Yang J."/>
            <person name="Lee Y."/>
            <person name="Matsushima K."/>
            <person name="Sugano S."/>
            <person name="Sakaizumi M."/>
            <person name="Narita T."/>
            <person name="Ohishi K."/>
            <person name="Haga S."/>
            <person name="Ohta F."/>
            <person name="Nomoto H."/>
            <person name="Nogata K."/>
            <person name="Morishita T."/>
            <person name="Endo T."/>
            <person name="Shin-I T."/>
            <person name="Takeda H."/>
            <person name="Morishita S."/>
            <person name="Kohara Y."/>
        </authorList>
    </citation>
    <scope>NUCLEOTIDE SEQUENCE [LARGE SCALE GENOMIC DNA]</scope>
    <source>
        <strain evidence="19 20">Hd-rR</strain>
    </source>
</reference>
<accession>A0A3B3HRH1</accession>
<dbReference type="InterPro" id="IPR043128">
    <property type="entry name" value="Rev_trsase/Diguanyl_cyclase"/>
</dbReference>
<dbReference type="Gene3D" id="2.40.70.10">
    <property type="entry name" value="Acid Proteases"/>
    <property type="match status" value="1"/>
</dbReference>
<proteinExistence type="inferred from homology"/>
<keyword evidence="12" id="KW-0511">Multifunctional enzyme</keyword>
<keyword evidence="10" id="KW-0695">RNA-directed DNA polymerase</keyword>
<dbReference type="GO" id="GO:0004523">
    <property type="term" value="F:RNA-DNA hybrid ribonuclease activity"/>
    <property type="evidence" value="ECO:0007669"/>
    <property type="project" value="UniProtKB-EC"/>
</dbReference>
<dbReference type="GO" id="GO:0015074">
    <property type="term" value="P:DNA integration"/>
    <property type="evidence" value="ECO:0007669"/>
    <property type="project" value="InterPro"/>
</dbReference>
<protein>
    <recommendedName>
        <fullName evidence="13">Gypsy retrotransposon integrase-like protein 1</fullName>
        <ecNumber evidence="2">3.1.26.4</ecNumber>
    </recommendedName>
</protein>
<evidence type="ECO:0000256" key="14">
    <source>
        <dbReference type="PROSITE-ProRule" id="PRU00047"/>
    </source>
</evidence>
<evidence type="ECO:0000313" key="19">
    <source>
        <dbReference type="Ensembl" id="ENSORLP00000034340.1"/>
    </source>
</evidence>
<keyword evidence="14" id="KW-0863">Zinc-finger</keyword>
<dbReference type="Pfam" id="PF00665">
    <property type="entry name" value="rve"/>
    <property type="match status" value="1"/>
</dbReference>
<keyword evidence="6" id="KW-0540">Nuclease</keyword>
<feature type="domain" description="Integrase catalytic" evidence="18">
    <location>
        <begin position="1342"/>
        <end position="1500"/>
    </location>
</feature>
<dbReference type="InterPro" id="IPR041577">
    <property type="entry name" value="RT_RNaseH_2"/>
</dbReference>
<evidence type="ECO:0000256" key="12">
    <source>
        <dbReference type="ARBA" id="ARBA00023268"/>
    </source>
</evidence>
<dbReference type="PROSITE" id="PS50994">
    <property type="entry name" value="INTEGRASE"/>
    <property type="match status" value="1"/>
</dbReference>
<dbReference type="PROSITE" id="PS50878">
    <property type="entry name" value="RT_POL"/>
    <property type="match status" value="1"/>
</dbReference>
<evidence type="ECO:0000256" key="5">
    <source>
        <dbReference type="ARBA" id="ARBA00022695"/>
    </source>
</evidence>
<evidence type="ECO:0000259" key="16">
    <source>
        <dbReference type="PROSITE" id="PS50158"/>
    </source>
</evidence>
<reference evidence="19" key="3">
    <citation type="submission" date="2025-09" db="UniProtKB">
        <authorList>
            <consortium name="Ensembl"/>
        </authorList>
    </citation>
    <scope>IDENTIFICATION</scope>
    <source>
        <strain evidence="19">Hd-rR</strain>
    </source>
</reference>
<feature type="compositionally biased region" description="Polar residues" evidence="15">
    <location>
        <begin position="352"/>
        <end position="363"/>
    </location>
</feature>
<dbReference type="Proteomes" id="UP000001038">
    <property type="component" value="Chromosome 23"/>
</dbReference>
<dbReference type="SUPFAM" id="SSF50630">
    <property type="entry name" value="Acid proteases"/>
    <property type="match status" value="1"/>
</dbReference>
<sequence length="1745" mass="196696">MSELEGLKKDFADLQRRLVEQAGALEQARNEQREALSLAKAVIDQQATALRAPAAVVIHRDRKLPDFGGGSVRGGDESVEEWIAEMKSAFRVMKTPHDDRVELVKQHLKGEAKATVKFMLTEPIDSVEEIFDILIQTYGDKTPIGTRLKEFYERKQMPGETIRSYAYDLQDRLEHVIRREPKRVPDPDVVLKEQLVLGLKEDFLRRELKRKVHEMRSLTFVELLQAAIDWSEEEEMPSDPATLGRPKIRGGVNAAVAMEEKPSSLTMEMLHEEIKRISARQEELYHALQRKGEEAGQRAAAPRRVALRDSEGRYICYNCGEPGHVSKHCLRKVGKETSQAPLEVPNPDVRPSNRNGSKENPSTSIIGTQMAECILAEVDNDLRRSAFGKCRTVSLKIGGIETTCLWDTGSNVTAITESHFRKHFGKQGMLSANWIELTAANGLDIPVLGCLEVEVECVGRTVGRKCIFVLTDTHPHVEKSNGLPGIVGMNVIEELEAIFADNGGYMGMDNLKEGEANIRRLVAKVRRESQRITPDGKMGFVKVAGREPVMIPPMSEMVVEGHCEVTSKVDCPVLVETAQRSGLPKGLVVANILAKATSGRVPVRVMNTSEKVIKLMPRARVATVSKPQEILLKEVVQVVEKEGGLVVKHLDGIEVTQLENEAERLPVPVQANTEGLTESQYQQLVSLLATHQDVFSQNENDYGYTTSVTHCISTGDAPPIKQRHRRVPPQVFQEFKKHVHELVSQGILKESTSPWASPAVIVIKKDGSVRFCCDYRRLNQVTCKDAYPLPRVEEALDALGDAHLFSTLDLTAGYFQVAMNEEDQGKTAVTTPFGLFEWTRMPFGLCNAPATFQRLMGLVLGDLSFDILLVYLDDILVYSRDFESHCERLGLVFQRLRQHGLKLKPSKCFLLRPEVKFLGHLISAQGIKVDMEKVSALTSWPTPRSVKEVRQVVGFMSYYRRFVPNFAHMAKPLHALLGKRGKVNENQPFVWTADCQTALDELKQCLTSPPVLAYPDFQTPFILTTDGSSHGLGAVLSQKQDGVERVVAYASRGLRGSEKNDKYYSAFKLELLALKWAITEKFRDYLMFSKFTVVTDHNPLRYLGTANLGAVEQRWVAQLAEYNFEVCYKPGRQNINADVLSRIPKEEEPEREDGGKDFIRINSDEVRACLWPTEQDKSDTMTCPVSVHSVTGKVISGQTWDEIEQAQKRDLAVGLIYQVVQGKAKVSYADLRTGSPIVKKLYRQLPRLKFCRGVLYRHVQDPRDGVEIKQLVVPDSLQFKVFLSVHEHGGHFGGQSTLSLLRRSYYWPSTGQDVQSWVQQCKRCALAKDVFPKARAPMTCSNVTAPLEVVAMDYTLLERSVGGYENVLVLTDMFTRFTMAVPTKNQTADTTAKALVKHWFAYYGCPARLHSDQGRSFEASVIKELCKIYGIAKSRTSPYHPQGNAQCERFNRTMHDMLRTLPPEKKRDWKAYLPELSMAYNNRVHSSTGYSPFYLMFGRDARMPLDLLGGKDLAEVDIDNLDDWVKAHHERLKLAVEVAGLSAQGASRRQKRIYDRSSCSALLRSGDRVLIRNHKPRGRNKIQDKWESQPYIILRQNHPDIPVFTIQSEKGGPHKVVHRDQLKLCTFQVPSRKQINIPSLQEETESDSDVTTVSFPLLVSQHSDAREEDRVMAVDDPMTTEALTKMQEQVHVSRDSDALSDGVEYSGEESRDTRRGSEGFLQHRNPHRQNRGLLPMRYRSDYVMD</sequence>
<feature type="region of interest" description="Disordered" evidence="15">
    <location>
        <begin position="337"/>
        <end position="363"/>
    </location>
</feature>
<evidence type="ECO:0000256" key="4">
    <source>
        <dbReference type="ARBA" id="ARBA00022679"/>
    </source>
</evidence>
<dbReference type="FunFam" id="1.10.340.70:FF:000001">
    <property type="entry name" value="Retrovirus-related Pol polyprotein from transposon gypsy-like Protein"/>
    <property type="match status" value="1"/>
</dbReference>